<dbReference type="PROSITE" id="PS50011">
    <property type="entry name" value="PROTEIN_KINASE_DOM"/>
    <property type="match status" value="1"/>
</dbReference>
<dbReference type="FunFam" id="1.10.510.10:FF:000112">
    <property type="entry name" value="Putative dual specificity tyrosine-phosphorylation-regulated kinase 2"/>
    <property type="match status" value="1"/>
</dbReference>
<feature type="region of interest" description="Disordered" evidence="13">
    <location>
        <begin position="660"/>
        <end position="719"/>
    </location>
</feature>
<dbReference type="GO" id="GO:0004674">
    <property type="term" value="F:protein serine/threonine kinase activity"/>
    <property type="evidence" value="ECO:0007669"/>
    <property type="project" value="UniProtKB-KW"/>
</dbReference>
<dbReference type="InterPro" id="IPR017441">
    <property type="entry name" value="Protein_kinase_ATP_BS"/>
</dbReference>
<dbReference type="GO" id="GO:0004712">
    <property type="term" value="F:protein serine/threonine/tyrosine kinase activity"/>
    <property type="evidence" value="ECO:0007669"/>
    <property type="project" value="UniProtKB-EC"/>
</dbReference>
<evidence type="ECO:0000256" key="11">
    <source>
        <dbReference type="ARBA" id="ARBA00051680"/>
    </source>
</evidence>
<feature type="binding site" evidence="12">
    <location>
        <position position="358"/>
    </location>
    <ligand>
        <name>ATP</name>
        <dbReference type="ChEBI" id="CHEBI:30616"/>
    </ligand>
</feature>
<dbReference type="Gene3D" id="3.30.10.30">
    <property type="entry name" value="DYRK"/>
    <property type="match status" value="1"/>
</dbReference>
<feature type="compositionally biased region" description="Low complexity" evidence="13">
    <location>
        <begin position="11"/>
        <end position="21"/>
    </location>
</feature>
<dbReference type="SMART" id="SM00220">
    <property type="entry name" value="S_TKc"/>
    <property type="match status" value="1"/>
</dbReference>
<dbReference type="GO" id="GO:0005634">
    <property type="term" value="C:nucleus"/>
    <property type="evidence" value="ECO:0007669"/>
    <property type="project" value="TreeGrafter"/>
</dbReference>
<dbReference type="GO" id="GO:0005524">
    <property type="term" value="F:ATP binding"/>
    <property type="evidence" value="ECO:0007669"/>
    <property type="project" value="UniProtKB-UniRule"/>
</dbReference>
<dbReference type="VEuPathDB" id="VectorBase:CSON008333"/>
<evidence type="ECO:0000256" key="2">
    <source>
        <dbReference type="ARBA" id="ARBA00013203"/>
    </source>
</evidence>
<dbReference type="Pfam" id="PF00069">
    <property type="entry name" value="Pkinase"/>
    <property type="match status" value="1"/>
</dbReference>
<dbReference type="SUPFAM" id="SSF56112">
    <property type="entry name" value="Protein kinase-like (PK-like)"/>
    <property type="match status" value="1"/>
</dbReference>
<dbReference type="FunFam" id="3.30.200.20:FF:000127">
    <property type="entry name" value="Putative dual specificity tyrosine-phosphorylation-regulated kinase 2"/>
    <property type="match status" value="1"/>
</dbReference>
<dbReference type="InterPro" id="IPR011009">
    <property type="entry name" value="Kinase-like_dom_sf"/>
</dbReference>
<keyword evidence="4" id="KW-0597">Phosphoprotein</keyword>
<organism evidence="15">
    <name type="scientific">Culicoides sonorensis</name>
    <name type="common">Biting midge</name>
    <dbReference type="NCBI Taxonomy" id="179676"/>
    <lineage>
        <taxon>Eukaryota</taxon>
        <taxon>Metazoa</taxon>
        <taxon>Ecdysozoa</taxon>
        <taxon>Arthropoda</taxon>
        <taxon>Hexapoda</taxon>
        <taxon>Insecta</taxon>
        <taxon>Pterygota</taxon>
        <taxon>Neoptera</taxon>
        <taxon>Endopterygota</taxon>
        <taxon>Diptera</taxon>
        <taxon>Nematocera</taxon>
        <taxon>Chironomoidea</taxon>
        <taxon>Ceratopogonidae</taxon>
        <taxon>Ceratopogoninae</taxon>
        <taxon>Culicoides</taxon>
        <taxon>Monoculicoides</taxon>
    </lineage>
</organism>
<dbReference type="AlphaFoldDB" id="A0A336M288"/>
<dbReference type="EMBL" id="UFQT01000315">
    <property type="protein sequence ID" value="SSX23119.1"/>
    <property type="molecule type" value="Genomic_DNA"/>
</dbReference>
<comment type="catalytic activity">
    <reaction evidence="9">
        <text>L-seryl-[protein] + ATP = O-phospho-L-seryl-[protein] + ADP + H(+)</text>
        <dbReference type="Rhea" id="RHEA:17989"/>
        <dbReference type="Rhea" id="RHEA-COMP:9863"/>
        <dbReference type="Rhea" id="RHEA-COMP:11604"/>
        <dbReference type="ChEBI" id="CHEBI:15378"/>
        <dbReference type="ChEBI" id="CHEBI:29999"/>
        <dbReference type="ChEBI" id="CHEBI:30616"/>
        <dbReference type="ChEBI" id="CHEBI:83421"/>
        <dbReference type="ChEBI" id="CHEBI:456216"/>
        <dbReference type="EC" id="2.7.12.1"/>
    </reaction>
</comment>
<feature type="compositionally biased region" description="Basic residues" evidence="13">
    <location>
        <begin position="169"/>
        <end position="179"/>
    </location>
</feature>
<feature type="region of interest" description="Disordered" evidence="13">
    <location>
        <begin position="160"/>
        <end position="181"/>
    </location>
</feature>
<dbReference type="EC" id="2.7.12.1" evidence="2"/>
<dbReference type="PROSITE" id="PS00108">
    <property type="entry name" value="PROTEIN_KINASE_ST"/>
    <property type="match status" value="1"/>
</dbReference>
<dbReference type="GO" id="GO:0005856">
    <property type="term" value="C:cytoskeleton"/>
    <property type="evidence" value="ECO:0007669"/>
    <property type="project" value="TreeGrafter"/>
</dbReference>
<dbReference type="PANTHER" id="PTHR24058">
    <property type="entry name" value="DUAL SPECIFICITY PROTEIN KINASE"/>
    <property type="match status" value="1"/>
</dbReference>
<feature type="compositionally biased region" description="Polar residues" evidence="13">
    <location>
        <begin position="1"/>
        <end position="10"/>
    </location>
</feature>
<dbReference type="OMA" id="MIGNTNT"/>
<feature type="region of interest" description="Disordered" evidence="13">
    <location>
        <begin position="194"/>
        <end position="242"/>
    </location>
</feature>
<reference evidence="15" key="1">
    <citation type="submission" date="2018-07" db="EMBL/GenBank/DDBJ databases">
        <authorList>
            <person name="Quirk P.G."/>
            <person name="Krulwich T.A."/>
        </authorList>
    </citation>
    <scope>NUCLEOTIDE SEQUENCE</scope>
</reference>
<feature type="compositionally biased region" description="Low complexity" evidence="13">
    <location>
        <begin position="669"/>
        <end position="718"/>
    </location>
</feature>
<name>A0A336M288_CULSO</name>
<comment type="catalytic activity">
    <reaction evidence="10">
        <text>L-threonyl-[protein] + ATP = O-phospho-L-threonyl-[protein] + ADP + H(+)</text>
        <dbReference type="Rhea" id="RHEA:46608"/>
        <dbReference type="Rhea" id="RHEA-COMP:11060"/>
        <dbReference type="Rhea" id="RHEA-COMP:11605"/>
        <dbReference type="ChEBI" id="CHEBI:15378"/>
        <dbReference type="ChEBI" id="CHEBI:30013"/>
        <dbReference type="ChEBI" id="CHEBI:30616"/>
        <dbReference type="ChEBI" id="CHEBI:61977"/>
        <dbReference type="ChEBI" id="CHEBI:456216"/>
        <dbReference type="EC" id="2.7.12.1"/>
    </reaction>
</comment>
<comment type="similarity">
    <text evidence="1">Belongs to the protein kinase superfamily. CMGC Ser/Thr protein kinase family. MNB/DYRK subfamily.</text>
</comment>
<evidence type="ECO:0000256" key="6">
    <source>
        <dbReference type="ARBA" id="ARBA00022741"/>
    </source>
</evidence>
<proteinExistence type="inferred from homology"/>
<keyword evidence="7" id="KW-0418">Kinase</keyword>
<dbReference type="PROSITE" id="PS00107">
    <property type="entry name" value="PROTEIN_KINASE_ATP"/>
    <property type="match status" value="1"/>
</dbReference>
<accession>A0A336M288</accession>
<keyword evidence="6 12" id="KW-0547">Nucleotide-binding</keyword>
<feature type="compositionally biased region" description="Low complexity" evidence="13">
    <location>
        <begin position="204"/>
        <end position="242"/>
    </location>
</feature>
<keyword evidence="8 12" id="KW-0067">ATP-binding</keyword>
<dbReference type="Gene3D" id="3.30.200.20">
    <property type="entry name" value="Phosphorylase Kinase, domain 1"/>
    <property type="match status" value="1"/>
</dbReference>
<evidence type="ECO:0000256" key="3">
    <source>
        <dbReference type="ARBA" id="ARBA00022527"/>
    </source>
</evidence>
<dbReference type="InterPro" id="IPR000719">
    <property type="entry name" value="Prot_kinase_dom"/>
</dbReference>
<dbReference type="GO" id="GO:0005737">
    <property type="term" value="C:cytoplasm"/>
    <property type="evidence" value="ECO:0007669"/>
    <property type="project" value="TreeGrafter"/>
</dbReference>
<keyword evidence="5" id="KW-0808">Transferase</keyword>
<comment type="catalytic activity">
    <reaction evidence="11">
        <text>L-tyrosyl-[protein] + ATP = O-phospho-L-tyrosyl-[protein] + ADP + H(+)</text>
        <dbReference type="Rhea" id="RHEA:10596"/>
        <dbReference type="Rhea" id="RHEA-COMP:10136"/>
        <dbReference type="Rhea" id="RHEA-COMP:20101"/>
        <dbReference type="ChEBI" id="CHEBI:15378"/>
        <dbReference type="ChEBI" id="CHEBI:30616"/>
        <dbReference type="ChEBI" id="CHEBI:46858"/>
        <dbReference type="ChEBI" id="CHEBI:61978"/>
        <dbReference type="ChEBI" id="CHEBI:456216"/>
        <dbReference type="EC" id="2.7.12.1"/>
    </reaction>
</comment>
<feature type="region of interest" description="Disordered" evidence="13">
    <location>
        <begin position="1"/>
        <end position="21"/>
    </location>
</feature>
<dbReference type="InterPro" id="IPR050494">
    <property type="entry name" value="Ser_Thr_dual-spec_kinase"/>
</dbReference>
<gene>
    <name evidence="15" type="primary">CSON008333</name>
</gene>
<evidence type="ECO:0000313" key="15">
    <source>
        <dbReference type="EMBL" id="SSX23119.1"/>
    </source>
</evidence>
<evidence type="ECO:0000256" key="13">
    <source>
        <dbReference type="SAM" id="MobiDB-lite"/>
    </source>
</evidence>
<dbReference type="PANTHER" id="PTHR24058:SF112">
    <property type="entry name" value="DUAL SPECIFICITY TYROSINE-PHOSPHORYLATION-REGULATED KINASE 3 HOMOLOG-RELATED"/>
    <property type="match status" value="1"/>
</dbReference>
<evidence type="ECO:0000259" key="14">
    <source>
        <dbReference type="PROSITE" id="PS50011"/>
    </source>
</evidence>
<keyword evidence="3" id="KW-0723">Serine/threonine-protein kinase</keyword>
<dbReference type="InterPro" id="IPR008271">
    <property type="entry name" value="Ser/Thr_kinase_AS"/>
</dbReference>
<protein>
    <recommendedName>
        <fullName evidence="2">dual-specificity kinase</fullName>
        <ecNumber evidence="2">2.7.12.1</ecNumber>
    </recommendedName>
</protein>
<evidence type="ECO:0000256" key="7">
    <source>
        <dbReference type="ARBA" id="ARBA00022777"/>
    </source>
</evidence>
<evidence type="ECO:0000256" key="1">
    <source>
        <dbReference type="ARBA" id="ARBA00008867"/>
    </source>
</evidence>
<feature type="compositionally biased region" description="Low complexity" evidence="13">
    <location>
        <begin position="61"/>
        <end position="79"/>
    </location>
</feature>
<evidence type="ECO:0000256" key="12">
    <source>
        <dbReference type="PROSITE-ProRule" id="PRU10141"/>
    </source>
</evidence>
<evidence type="ECO:0000256" key="5">
    <source>
        <dbReference type="ARBA" id="ARBA00022679"/>
    </source>
</evidence>
<dbReference type="Gene3D" id="1.10.510.10">
    <property type="entry name" value="Transferase(Phosphotransferase) domain 1"/>
    <property type="match status" value="1"/>
</dbReference>
<evidence type="ECO:0000256" key="10">
    <source>
        <dbReference type="ARBA" id="ARBA00049308"/>
    </source>
</evidence>
<evidence type="ECO:0000256" key="9">
    <source>
        <dbReference type="ARBA" id="ARBA00049003"/>
    </source>
</evidence>
<sequence length="847" mass="93135">MVKTVMQNADQQQLLQKNQHQSSSSSLRGLFCGEPIETLFTSSSSHRGSTDYHSLGAIPHSMSKSSTNQSSNNSSSTNNIVSSLTNNRLYSVESIVKLTSSPLISNNTSKSSSTTNLNAVSQQSALGKIPHSSTSNVTSFTQALFNSATSAAAATNGNNTNSSCLNNNNHHHHHHHHLPHQPITNSHVSIITSAEQKKHLAKMSSAASSTLCSSDSQQQHNQTTQNNGTNSVTTDDTSSNSSVVVVGASGSKTPVKPKPMVATPQQVMALYMNKLTPYEHHEIYKYSEIYFIGANAKKRPGIIGPNNSDYDNDQGSYIQIPHDHIGYRYEVLKIIGKGSFGQVVKAYDHKTHEHVALKMVRNEKRFFRQAQEEIRILLHLRKQDRDNTFNVIHIYDYFIFRNHMCITFELLYINLYELIKKNKFLGFNLQLVRKFAHSLLQCLDALYKNSIIHCDMKPENILLKQQGRSGIKVIDFGSSCYESQRVYTYIQSRFYRAPEVILGGKYSMAIDMWSLGCILAELYTGFALLPGEDEADQLACMIELLGMPPQSVLDSSKRAKNFITAKGYPRYCTVNINQDGKPEFYGGFSRRGKPRGPPGIKKMGFLLKFNVILNLPGSRDLKRALKGCDDQLFLHFLKCCLEWDQHQRITPSEALKHSWFRRRLPKPPNGSGSSSLPSTSGGSTTSSTKTVTSNDVSLNENSITTSSSNISNQTNSSNPVTNAVTAALRAEILNGASSKMATLPNKLRVQISATSNDDMIGNTNTFTSSFTRTLQSSSSLTSLPQSSATGTFRPILSSHHSTIENNSSGNSSSIVSNSASNGISSLLLQSTGTTKLPIIGGQRNTIT</sequence>
<feature type="region of interest" description="Disordered" evidence="13">
    <location>
        <begin position="42"/>
        <end position="79"/>
    </location>
</feature>
<evidence type="ECO:0000256" key="4">
    <source>
        <dbReference type="ARBA" id="ARBA00022553"/>
    </source>
</evidence>
<feature type="domain" description="Protein kinase" evidence="14">
    <location>
        <begin position="329"/>
        <end position="660"/>
    </location>
</feature>
<dbReference type="InterPro" id="IPR042521">
    <property type="entry name" value="DYRK"/>
</dbReference>
<evidence type="ECO:0000256" key="8">
    <source>
        <dbReference type="ARBA" id="ARBA00022840"/>
    </source>
</evidence>